<gene>
    <name evidence="1" type="ORF">CDAR_239921</name>
</gene>
<keyword evidence="2" id="KW-1185">Reference proteome</keyword>
<proteinExistence type="predicted"/>
<evidence type="ECO:0000313" key="2">
    <source>
        <dbReference type="Proteomes" id="UP001054837"/>
    </source>
</evidence>
<dbReference type="EMBL" id="BPLQ01005361">
    <property type="protein sequence ID" value="GIY14398.1"/>
    <property type="molecule type" value="Genomic_DNA"/>
</dbReference>
<evidence type="ECO:0000313" key="1">
    <source>
        <dbReference type="EMBL" id="GIY14398.1"/>
    </source>
</evidence>
<organism evidence="1 2">
    <name type="scientific">Caerostris darwini</name>
    <dbReference type="NCBI Taxonomy" id="1538125"/>
    <lineage>
        <taxon>Eukaryota</taxon>
        <taxon>Metazoa</taxon>
        <taxon>Ecdysozoa</taxon>
        <taxon>Arthropoda</taxon>
        <taxon>Chelicerata</taxon>
        <taxon>Arachnida</taxon>
        <taxon>Araneae</taxon>
        <taxon>Araneomorphae</taxon>
        <taxon>Entelegynae</taxon>
        <taxon>Araneoidea</taxon>
        <taxon>Araneidae</taxon>
        <taxon>Caerostris</taxon>
    </lineage>
</organism>
<protein>
    <submittedName>
        <fullName evidence="1">Uncharacterized protein</fullName>
    </submittedName>
</protein>
<name>A0AAV4QXN6_9ARAC</name>
<reference evidence="1 2" key="1">
    <citation type="submission" date="2021-06" db="EMBL/GenBank/DDBJ databases">
        <title>Caerostris darwini draft genome.</title>
        <authorList>
            <person name="Kono N."/>
            <person name="Arakawa K."/>
        </authorList>
    </citation>
    <scope>NUCLEOTIDE SEQUENCE [LARGE SCALE GENOMIC DNA]</scope>
</reference>
<dbReference type="Proteomes" id="UP001054837">
    <property type="component" value="Unassembled WGS sequence"/>
</dbReference>
<sequence>MLLRKLLVPNLGSTSNLPNLGCNSPNSGLLKHHCKRPKYVQTDNPFDVRSTQFPVIPPESSVKTRRASEWVSSSIPFQSIGQSAKTRQPEIDLFTCRRRQSIYDHCPHD</sequence>
<comment type="caution">
    <text evidence="1">The sequence shown here is derived from an EMBL/GenBank/DDBJ whole genome shotgun (WGS) entry which is preliminary data.</text>
</comment>
<dbReference type="AlphaFoldDB" id="A0AAV4QXN6"/>
<accession>A0AAV4QXN6</accession>